<dbReference type="Proteomes" id="UP000192247">
    <property type="component" value="Unassembled WGS sequence"/>
</dbReference>
<name>A0A1V9XI57_9ACAR</name>
<reference evidence="2 3" key="1">
    <citation type="journal article" date="2017" name="Gigascience">
        <title>Draft genome of the honey bee ectoparasitic mite, Tropilaelaps mercedesae, is shaped by the parasitic life history.</title>
        <authorList>
            <person name="Dong X."/>
            <person name="Armstrong S.D."/>
            <person name="Xia D."/>
            <person name="Makepeace B.L."/>
            <person name="Darby A.C."/>
            <person name="Kadowaki T."/>
        </authorList>
    </citation>
    <scope>NUCLEOTIDE SEQUENCE [LARGE SCALE GENOMIC DNA]</scope>
    <source>
        <strain evidence="2">Wuxi-XJTLU</strain>
    </source>
</reference>
<evidence type="ECO:0008006" key="4">
    <source>
        <dbReference type="Google" id="ProtNLM"/>
    </source>
</evidence>
<keyword evidence="3" id="KW-1185">Reference proteome</keyword>
<evidence type="ECO:0000313" key="2">
    <source>
        <dbReference type="EMBL" id="OQR73235.1"/>
    </source>
</evidence>
<feature type="region of interest" description="Disordered" evidence="1">
    <location>
        <begin position="1"/>
        <end position="31"/>
    </location>
</feature>
<dbReference type="EMBL" id="MNPL01010252">
    <property type="protein sequence ID" value="OQR73235.1"/>
    <property type="molecule type" value="Genomic_DNA"/>
</dbReference>
<comment type="caution">
    <text evidence="2">The sequence shown here is derived from an EMBL/GenBank/DDBJ whole genome shotgun (WGS) entry which is preliminary data.</text>
</comment>
<feature type="compositionally biased region" description="Acidic residues" evidence="1">
    <location>
        <begin position="15"/>
        <end position="24"/>
    </location>
</feature>
<dbReference type="InParanoid" id="A0A1V9XI57"/>
<proteinExistence type="predicted"/>
<evidence type="ECO:0000256" key="1">
    <source>
        <dbReference type="SAM" id="MobiDB-lite"/>
    </source>
</evidence>
<accession>A0A1V9XI57</accession>
<feature type="compositionally biased region" description="Basic and acidic residues" evidence="1">
    <location>
        <begin position="1"/>
        <end position="10"/>
    </location>
</feature>
<dbReference type="AlphaFoldDB" id="A0A1V9XI57"/>
<organism evidence="2 3">
    <name type="scientific">Tropilaelaps mercedesae</name>
    <dbReference type="NCBI Taxonomy" id="418985"/>
    <lineage>
        <taxon>Eukaryota</taxon>
        <taxon>Metazoa</taxon>
        <taxon>Ecdysozoa</taxon>
        <taxon>Arthropoda</taxon>
        <taxon>Chelicerata</taxon>
        <taxon>Arachnida</taxon>
        <taxon>Acari</taxon>
        <taxon>Parasitiformes</taxon>
        <taxon>Mesostigmata</taxon>
        <taxon>Gamasina</taxon>
        <taxon>Dermanyssoidea</taxon>
        <taxon>Laelapidae</taxon>
        <taxon>Tropilaelaps</taxon>
    </lineage>
</organism>
<gene>
    <name evidence="2" type="ORF">BIW11_09859</name>
</gene>
<protein>
    <recommendedName>
        <fullName evidence="4">Biogenesis of lysosome-related organelles complex 1 subunit 3</fullName>
    </recommendedName>
</protein>
<dbReference type="OrthoDB" id="10442283at2759"/>
<evidence type="ECO:0000313" key="3">
    <source>
        <dbReference type="Proteomes" id="UP000192247"/>
    </source>
</evidence>
<sequence length="180" mass="19227">MSFEKTKRAVVEAGEASESDEGESELSRITPQVSTVRAAASVSENPALGRQVTATSFDTYSVSSLTAASGSITSVSQQELPARPMSCRALVDFNRSLAKGVRDAAALPYAVAIKEIDDIALDLVKGQQLMDDVYRVLESVGNSLQSIEREADELRAQCRSALPLVSHSQIRIPKPPTSSS</sequence>